<evidence type="ECO:0000256" key="8">
    <source>
        <dbReference type="ARBA" id="ARBA00022807"/>
    </source>
</evidence>
<accession>A0A833HN74</accession>
<comment type="caution">
    <text evidence="12">The sequence shown here is derived from an EMBL/GenBank/DDBJ whole genome shotgun (WGS) entry which is preliminary data.</text>
</comment>
<evidence type="ECO:0000256" key="11">
    <source>
        <dbReference type="PROSITE-ProRule" id="PRU10077"/>
    </source>
</evidence>
<dbReference type="Proteomes" id="UP000465601">
    <property type="component" value="Unassembled WGS sequence"/>
</dbReference>
<dbReference type="Gene3D" id="3.40.630.20">
    <property type="entry name" value="Peptidase C15, pyroglutamyl peptidase I-like"/>
    <property type="match status" value="1"/>
</dbReference>
<reference evidence="12 13" key="1">
    <citation type="submission" date="2019-10" db="EMBL/GenBank/DDBJ databases">
        <title>Alkaliphilus serpentinus sp. nov. and Alkaliphilus pronyensis sp. nov., two novel anaerobic alkaliphilic species isolated from the serpentinized-hosted hydrothermal field of the Prony Bay (New Caledonia).</title>
        <authorList>
            <person name="Postec A."/>
        </authorList>
    </citation>
    <scope>NUCLEOTIDE SEQUENCE [LARGE SCALE GENOMIC DNA]</scope>
    <source>
        <strain evidence="12 13">LacT</strain>
    </source>
</reference>
<dbReference type="SUPFAM" id="SSF53182">
    <property type="entry name" value="Pyrrolidone carboxyl peptidase (pyroglutamate aminopeptidase)"/>
    <property type="match status" value="1"/>
</dbReference>
<comment type="subunit">
    <text evidence="9">Homotetramer.</text>
</comment>
<comment type="similarity">
    <text evidence="4 9">Belongs to the peptidase C15 family.</text>
</comment>
<keyword evidence="5 9" id="KW-0963">Cytoplasm</keyword>
<feature type="active site" evidence="9 10">
    <location>
        <position position="78"/>
    </location>
</feature>
<name>A0A833HN74_9FIRM</name>
<keyword evidence="6 9" id="KW-0645">Protease</keyword>
<sequence>MKVLVTGFDPFGGEALNPATEVLKLLPDKLEDIEIVKQQIPTVFYSSLKVIYEKISEIKPDIVIAIGQAGGRKEISIERVAININDARIPDNEGNQPIDEAIYKEGPVAYFSTLPIKAIVHEISQHNILATVSNTAGTFVCNHLMYGLLHHIATEKLPIKGGFIHIPFIPQQVINKEGMPAMELKAIAKGITLAISAACHYSKGDLKIEGGKLD</sequence>
<keyword evidence="7 9" id="KW-0378">Hydrolase</keyword>
<dbReference type="NCBIfam" id="TIGR00504">
    <property type="entry name" value="pyro_pdase"/>
    <property type="match status" value="1"/>
</dbReference>
<keyword evidence="8 9" id="KW-0788">Thiol protease</keyword>
<dbReference type="HAMAP" id="MF_00417">
    <property type="entry name" value="Pyrrolid_peptidase"/>
    <property type="match status" value="1"/>
</dbReference>
<dbReference type="InterPro" id="IPR036440">
    <property type="entry name" value="Peptidase_C15-like_sf"/>
</dbReference>
<feature type="active site" evidence="9 11">
    <location>
        <position position="141"/>
    </location>
</feature>
<dbReference type="PRINTS" id="PR00706">
    <property type="entry name" value="PYROGLUPTASE"/>
</dbReference>
<dbReference type="PROSITE" id="PS01333">
    <property type="entry name" value="PYRASE_GLU"/>
    <property type="match status" value="1"/>
</dbReference>
<evidence type="ECO:0000256" key="1">
    <source>
        <dbReference type="ARBA" id="ARBA00001770"/>
    </source>
</evidence>
<comment type="catalytic activity">
    <reaction evidence="1 9 10">
        <text>Release of an N-terminal pyroglutamyl group from a polypeptide, the second amino acid generally not being Pro.</text>
        <dbReference type="EC" id="3.4.19.3"/>
    </reaction>
</comment>
<dbReference type="FunFam" id="3.40.630.20:FF:000001">
    <property type="entry name" value="Pyrrolidone-carboxylate peptidase"/>
    <property type="match status" value="1"/>
</dbReference>
<keyword evidence="13" id="KW-1185">Reference proteome</keyword>
<dbReference type="GO" id="GO:0006508">
    <property type="term" value="P:proteolysis"/>
    <property type="evidence" value="ECO:0007669"/>
    <property type="project" value="UniProtKB-KW"/>
</dbReference>
<dbReference type="PANTHER" id="PTHR23402">
    <property type="entry name" value="PROTEASE FAMILY C15 PYROGLUTAMYL-PEPTIDASE I-RELATED"/>
    <property type="match status" value="1"/>
</dbReference>
<dbReference type="InterPro" id="IPR033694">
    <property type="entry name" value="PGPEP1_Cys_AS"/>
</dbReference>
<gene>
    <name evidence="9 12" type="primary">pcp</name>
    <name evidence="12" type="ORF">F8153_09655</name>
</gene>
<dbReference type="InterPro" id="IPR016125">
    <property type="entry name" value="Peptidase_C15-like"/>
</dbReference>
<dbReference type="GO" id="GO:0005829">
    <property type="term" value="C:cytosol"/>
    <property type="evidence" value="ECO:0007669"/>
    <property type="project" value="InterPro"/>
</dbReference>
<organism evidence="12 13">
    <name type="scientific">Alkaliphilus serpentinus</name>
    <dbReference type="NCBI Taxonomy" id="1482731"/>
    <lineage>
        <taxon>Bacteria</taxon>
        <taxon>Bacillati</taxon>
        <taxon>Bacillota</taxon>
        <taxon>Clostridia</taxon>
        <taxon>Peptostreptococcales</taxon>
        <taxon>Natronincolaceae</taxon>
        <taxon>Alkaliphilus</taxon>
    </lineage>
</organism>
<dbReference type="EC" id="3.4.19.3" evidence="9"/>
<comment type="subcellular location">
    <subcellularLocation>
        <location evidence="3 9">Cytoplasm</location>
    </subcellularLocation>
</comment>
<feature type="active site" evidence="9">
    <location>
        <position position="165"/>
    </location>
</feature>
<dbReference type="Pfam" id="PF01470">
    <property type="entry name" value="Peptidase_C15"/>
    <property type="match status" value="1"/>
</dbReference>
<dbReference type="PROSITE" id="PS01334">
    <property type="entry name" value="PYRASE_CYS"/>
    <property type="match status" value="1"/>
</dbReference>
<comment type="function">
    <text evidence="2 9">Removes 5-oxoproline from various penultimate amino acid residues except L-proline.</text>
</comment>
<dbReference type="CDD" id="cd00501">
    <property type="entry name" value="Peptidase_C15"/>
    <property type="match status" value="1"/>
</dbReference>
<evidence type="ECO:0000256" key="5">
    <source>
        <dbReference type="ARBA" id="ARBA00022490"/>
    </source>
</evidence>
<evidence type="ECO:0000256" key="2">
    <source>
        <dbReference type="ARBA" id="ARBA00002280"/>
    </source>
</evidence>
<evidence type="ECO:0000256" key="3">
    <source>
        <dbReference type="ARBA" id="ARBA00004496"/>
    </source>
</evidence>
<dbReference type="OrthoDB" id="9779738at2"/>
<dbReference type="InterPro" id="IPR000816">
    <property type="entry name" value="Peptidase_C15"/>
</dbReference>
<dbReference type="PANTHER" id="PTHR23402:SF1">
    <property type="entry name" value="PYROGLUTAMYL-PEPTIDASE I"/>
    <property type="match status" value="1"/>
</dbReference>
<dbReference type="InterPro" id="IPR033693">
    <property type="entry name" value="PGPEP1_Glu_AS"/>
</dbReference>
<dbReference type="InterPro" id="IPR029762">
    <property type="entry name" value="PGP-I_bact-type"/>
</dbReference>
<evidence type="ECO:0000313" key="13">
    <source>
        <dbReference type="Proteomes" id="UP000465601"/>
    </source>
</evidence>
<dbReference type="RefSeq" id="WP_151866152.1">
    <property type="nucleotide sequence ID" value="NZ_WBZB01000034.1"/>
</dbReference>
<evidence type="ECO:0000313" key="12">
    <source>
        <dbReference type="EMBL" id="KAB3529263.1"/>
    </source>
</evidence>
<proteinExistence type="inferred from homology"/>
<evidence type="ECO:0000256" key="10">
    <source>
        <dbReference type="PROSITE-ProRule" id="PRU10076"/>
    </source>
</evidence>
<dbReference type="PIRSF" id="PIRSF015592">
    <property type="entry name" value="Prld-crbxl_pptds"/>
    <property type="match status" value="1"/>
</dbReference>
<evidence type="ECO:0000256" key="6">
    <source>
        <dbReference type="ARBA" id="ARBA00022670"/>
    </source>
</evidence>
<protein>
    <recommendedName>
        <fullName evidence="9">Pyrrolidone-carboxylate peptidase</fullName>
        <ecNumber evidence="9">3.4.19.3</ecNumber>
    </recommendedName>
    <alternativeName>
        <fullName evidence="9">5-oxoprolyl-peptidase</fullName>
    </alternativeName>
    <alternativeName>
        <fullName evidence="9">Pyroglutamyl-peptidase I</fullName>
        <shortName evidence="9">PGP-I</shortName>
        <shortName evidence="9">Pyrase</shortName>
    </alternativeName>
</protein>
<evidence type="ECO:0000256" key="9">
    <source>
        <dbReference type="HAMAP-Rule" id="MF_00417"/>
    </source>
</evidence>
<dbReference type="GO" id="GO:0016920">
    <property type="term" value="F:pyroglutamyl-peptidase activity"/>
    <property type="evidence" value="ECO:0007669"/>
    <property type="project" value="UniProtKB-UniRule"/>
</dbReference>
<dbReference type="EMBL" id="WBZB01000034">
    <property type="protein sequence ID" value="KAB3529263.1"/>
    <property type="molecule type" value="Genomic_DNA"/>
</dbReference>
<evidence type="ECO:0000256" key="4">
    <source>
        <dbReference type="ARBA" id="ARBA00006641"/>
    </source>
</evidence>
<dbReference type="AlphaFoldDB" id="A0A833HN74"/>
<dbReference type="NCBIfam" id="NF009676">
    <property type="entry name" value="PRK13197.1"/>
    <property type="match status" value="1"/>
</dbReference>
<evidence type="ECO:0000256" key="7">
    <source>
        <dbReference type="ARBA" id="ARBA00022801"/>
    </source>
</evidence>